<keyword evidence="5" id="KW-0862">Zinc</keyword>
<dbReference type="Gene3D" id="3.40.630.10">
    <property type="entry name" value="Zn peptidases"/>
    <property type="match status" value="1"/>
</dbReference>
<gene>
    <name evidence="7" type="ORF">Q5716_05235</name>
</gene>
<dbReference type="PANTHER" id="PTHR45962">
    <property type="entry name" value="N-FATTY-ACYL-AMINO ACID SYNTHASE/HYDROLASE PM20D1"/>
    <property type="match status" value="1"/>
</dbReference>
<dbReference type="InterPro" id="IPR001261">
    <property type="entry name" value="ArgE/DapE_CS"/>
</dbReference>
<dbReference type="PANTHER" id="PTHR45962:SF1">
    <property type="entry name" value="N-FATTY-ACYL-AMINO ACID SYNTHASE_HYDROLASE PM20D1"/>
    <property type="match status" value="1"/>
</dbReference>
<evidence type="ECO:0000256" key="4">
    <source>
        <dbReference type="ARBA" id="ARBA00022801"/>
    </source>
</evidence>
<dbReference type="Gene3D" id="1.10.150.900">
    <property type="match status" value="1"/>
</dbReference>
<dbReference type="EMBL" id="JAUQUB010000001">
    <property type="protein sequence ID" value="MDO7881629.1"/>
    <property type="molecule type" value="Genomic_DNA"/>
</dbReference>
<dbReference type="SUPFAM" id="SSF55031">
    <property type="entry name" value="Bacterial exopeptidase dimerisation domain"/>
    <property type="match status" value="1"/>
</dbReference>
<evidence type="ECO:0000256" key="2">
    <source>
        <dbReference type="ARBA" id="ARBA00022670"/>
    </source>
</evidence>
<dbReference type="InterPro" id="IPR002933">
    <property type="entry name" value="Peptidase_M20"/>
</dbReference>
<evidence type="ECO:0000256" key="3">
    <source>
        <dbReference type="ARBA" id="ARBA00022723"/>
    </source>
</evidence>
<evidence type="ECO:0000256" key="5">
    <source>
        <dbReference type="ARBA" id="ARBA00022833"/>
    </source>
</evidence>
<keyword evidence="3" id="KW-0479">Metal-binding</keyword>
<evidence type="ECO:0000259" key="6">
    <source>
        <dbReference type="Pfam" id="PF07687"/>
    </source>
</evidence>
<comment type="caution">
    <text evidence="7">The sequence shown here is derived from an EMBL/GenBank/DDBJ whole genome shotgun (WGS) entry which is preliminary data.</text>
</comment>
<dbReference type="Proteomes" id="UP001241072">
    <property type="component" value="Unassembled WGS sequence"/>
</dbReference>
<evidence type="ECO:0000313" key="8">
    <source>
        <dbReference type="Proteomes" id="UP001241072"/>
    </source>
</evidence>
<dbReference type="PROSITE" id="PS00759">
    <property type="entry name" value="ARGE_DAPE_CPG2_2"/>
    <property type="match status" value="1"/>
</dbReference>
<name>A0ABT9BKT4_9MICO</name>
<comment type="similarity">
    <text evidence="1">Belongs to the peptidase M20A family.</text>
</comment>
<dbReference type="SUPFAM" id="SSF53187">
    <property type="entry name" value="Zn-dependent exopeptidases"/>
    <property type="match status" value="1"/>
</dbReference>
<evidence type="ECO:0000256" key="1">
    <source>
        <dbReference type="ARBA" id="ARBA00006247"/>
    </source>
</evidence>
<dbReference type="Gene3D" id="3.30.70.360">
    <property type="match status" value="1"/>
</dbReference>
<dbReference type="Pfam" id="PF07687">
    <property type="entry name" value="M20_dimer"/>
    <property type="match status" value="1"/>
</dbReference>
<organism evidence="7 8">
    <name type="scientific">Antiquaquibacter soli</name>
    <dbReference type="NCBI Taxonomy" id="3064523"/>
    <lineage>
        <taxon>Bacteria</taxon>
        <taxon>Bacillati</taxon>
        <taxon>Actinomycetota</taxon>
        <taxon>Actinomycetes</taxon>
        <taxon>Micrococcales</taxon>
        <taxon>Microbacteriaceae</taxon>
        <taxon>Antiquaquibacter</taxon>
    </lineage>
</organism>
<accession>A0ABT9BKT4</accession>
<dbReference type="RefSeq" id="WP_305002037.1">
    <property type="nucleotide sequence ID" value="NZ_JAUQUB010000001.1"/>
</dbReference>
<keyword evidence="2" id="KW-0645">Protease</keyword>
<dbReference type="InterPro" id="IPR047177">
    <property type="entry name" value="Pept_M20A"/>
</dbReference>
<dbReference type="InterPro" id="IPR036264">
    <property type="entry name" value="Bact_exopeptidase_dim_dom"/>
</dbReference>
<dbReference type="Pfam" id="PF01546">
    <property type="entry name" value="Peptidase_M20"/>
    <property type="match status" value="1"/>
</dbReference>
<proteinExistence type="inferred from homology"/>
<evidence type="ECO:0000313" key="7">
    <source>
        <dbReference type="EMBL" id="MDO7881629.1"/>
    </source>
</evidence>
<keyword evidence="8" id="KW-1185">Reference proteome</keyword>
<sequence>MAVDRALERFQELVRIPTVSRLETDEVEWEHFDRFRETVERLYPALHRVLERELVGGHTLLYRWKGRYSTEPAVLMAHYDVVAATDEGWSHPPFSADVTGAGDAREIWGRGTIDDKGSLVAILEAVESQVESGFEPAHDVYLVFGHDEETHGSGAAAAAAVLEERGIRPSLVLDEGGAVADDAFPGVSEPLAVIGVAEKGPTLVRLVVDQKGGHASTPPRLSATARLARAIVRLNSTPFPAGFNPAVLEMLRTLAPHATGTVGRALRSLAVTKPLLLRVFSRSDETRAMTQTTQAVTQLSAGHAANALPERAEAMVNIRVAVGSSVAEAVKHVRKAIRDDAVAIEMVQATEPSPISPTSGQAWDTIAATVATSHPEAIVTPYVQTGATDSRSFTGISSGVYRFTPFVLSRAERDTLHAKNERMRVASWERGIGFYRDLLARL</sequence>
<feature type="domain" description="Peptidase M20 dimerisation" evidence="6">
    <location>
        <begin position="197"/>
        <end position="342"/>
    </location>
</feature>
<dbReference type="InterPro" id="IPR011650">
    <property type="entry name" value="Peptidase_M20_dimer"/>
</dbReference>
<protein>
    <submittedName>
        <fullName evidence="7">M20/M25/M40 family metallo-hydrolase</fullName>
    </submittedName>
</protein>
<reference evidence="7 8" key="1">
    <citation type="submission" date="2023-07" db="EMBL/GenBank/DDBJ databases">
        <title>Protaetiibacter sp. nov WY-16 isolated from soil.</title>
        <authorList>
            <person name="Liu B."/>
            <person name="Wan Y."/>
        </authorList>
    </citation>
    <scope>NUCLEOTIDE SEQUENCE [LARGE SCALE GENOMIC DNA]</scope>
    <source>
        <strain evidence="7 8">WY-16</strain>
    </source>
</reference>
<keyword evidence="4" id="KW-0378">Hydrolase</keyword>